<protein>
    <submittedName>
        <fullName evidence="6">ATP-grasp domain-containing protein</fullName>
    </submittedName>
</protein>
<dbReference type="GO" id="GO:0016874">
    <property type="term" value="F:ligase activity"/>
    <property type="evidence" value="ECO:0007669"/>
    <property type="project" value="UniProtKB-KW"/>
</dbReference>
<evidence type="ECO:0000256" key="1">
    <source>
        <dbReference type="ARBA" id="ARBA00022598"/>
    </source>
</evidence>
<gene>
    <name evidence="6" type="ORF">GA0074692_0600</name>
</gene>
<dbReference type="InterPro" id="IPR013815">
    <property type="entry name" value="ATP_grasp_subdomain_1"/>
</dbReference>
<dbReference type="SUPFAM" id="SSF56059">
    <property type="entry name" value="Glutathione synthetase ATP-binding domain-like"/>
    <property type="match status" value="1"/>
</dbReference>
<evidence type="ECO:0000313" key="7">
    <source>
        <dbReference type="Proteomes" id="UP000198959"/>
    </source>
</evidence>
<dbReference type="OrthoDB" id="3428978at2"/>
<dbReference type="InterPro" id="IPR052032">
    <property type="entry name" value="ATP-dep_AA_Ligase"/>
</dbReference>
<keyword evidence="3 4" id="KW-0067">ATP-binding</keyword>
<dbReference type="Gene3D" id="3.30.1490.20">
    <property type="entry name" value="ATP-grasp fold, A domain"/>
    <property type="match status" value="1"/>
</dbReference>
<dbReference type="InterPro" id="IPR011761">
    <property type="entry name" value="ATP-grasp"/>
</dbReference>
<evidence type="ECO:0000259" key="5">
    <source>
        <dbReference type="PROSITE" id="PS50975"/>
    </source>
</evidence>
<feature type="domain" description="ATP-grasp" evidence="5">
    <location>
        <begin position="117"/>
        <end position="310"/>
    </location>
</feature>
<dbReference type="RefSeq" id="WP_091639071.1">
    <property type="nucleotide sequence ID" value="NZ_FMHW01000002.1"/>
</dbReference>
<evidence type="ECO:0000256" key="2">
    <source>
        <dbReference type="ARBA" id="ARBA00022741"/>
    </source>
</evidence>
<dbReference type="GO" id="GO:0046872">
    <property type="term" value="F:metal ion binding"/>
    <property type="evidence" value="ECO:0007669"/>
    <property type="project" value="InterPro"/>
</dbReference>
<dbReference type="Gene3D" id="3.30.470.20">
    <property type="entry name" value="ATP-grasp fold, B domain"/>
    <property type="match status" value="1"/>
</dbReference>
<dbReference type="Proteomes" id="UP000198959">
    <property type="component" value="Unassembled WGS sequence"/>
</dbReference>
<dbReference type="STRING" id="145854.GA0074692_0600"/>
<evidence type="ECO:0000256" key="4">
    <source>
        <dbReference type="PROSITE-ProRule" id="PRU00409"/>
    </source>
</evidence>
<dbReference type="Gene3D" id="3.40.50.20">
    <property type="match status" value="1"/>
</dbReference>
<evidence type="ECO:0000313" key="6">
    <source>
        <dbReference type="EMBL" id="SCL19328.1"/>
    </source>
</evidence>
<dbReference type="GO" id="GO:0005524">
    <property type="term" value="F:ATP binding"/>
    <property type="evidence" value="ECO:0007669"/>
    <property type="project" value="UniProtKB-UniRule"/>
</dbReference>
<accession>A0A1C6RQ52</accession>
<dbReference type="AlphaFoldDB" id="A0A1C6RQ52"/>
<dbReference type="PANTHER" id="PTHR43585">
    <property type="entry name" value="FUMIPYRROLE BIOSYNTHESIS PROTEIN C"/>
    <property type="match status" value="1"/>
</dbReference>
<organism evidence="6 7">
    <name type="scientific">Micromonospora pallida</name>
    <dbReference type="NCBI Taxonomy" id="145854"/>
    <lineage>
        <taxon>Bacteria</taxon>
        <taxon>Bacillati</taxon>
        <taxon>Actinomycetota</taxon>
        <taxon>Actinomycetes</taxon>
        <taxon>Micromonosporales</taxon>
        <taxon>Micromonosporaceae</taxon>
        <taxon>Micromonospora</taxon>
    </lineage>
</organism>
<dbReference type="PROSITE" id="PS50975">
    <property type="entry name" value="ATP_GRASP"/>
    <property type="match status" value="1"/>
</dbReference>
<keyword evidence="7" id="KW-1185">Reference proteome</keyword>
<name>A0A1C6RQ52_9ACTN</name>
<proteinExistence type="predicted"/>
<dbReference type="EMBL" id="FMHW01000002">
    <property type="protein sequence ID" value="SCL19328.1"/>
    <property type="molecule type" value="Genomic_DNA"/>
</dbReference>
<keyword evidence="1" id="KW-0436">Ligase</keyword>
<dbReference type="PANTHER" id="PTHR43585:SF2">
    <property type="entry name" value="ATP-GRASP ENZYME FSQD"/>
    <property type="match status" value="1"/>
</dbReference>
<evidence type="ECO:0000256" key="3">
    <source>
        <dbReference type="ARBA" id="ARBA00022840"/>
    </source>
</evidence>
<sequence length="409" mass="44123">MSEVPRYLILNRFGNEFGEYHRYLRPDEGRMAYLTLAAGTSVLDTANALDTVVVADLDLDTVLPAARALTGRLGPFSGVVGISEMDLLTAARLREALGVPGWSHEFVRRFRDKPYMKERVSGAGLRAPRFVELEPGTNPTLLAKEVVATLGLPVVVKPRAGVASAGVRRVDTVEALTAALTGLDLAAHECEEFVEGRVLHVDGVRVDGRFHFVSASAYVNTCFAFANGAPLGSVLLDHGPLRDRATDFAARCLDALDLADGPFHLELFHTPGDELVFLEVGLRPGGGPLPDLHRELFGIDLLAETFRLTVGLPPATPATAHTEPAGGGWLIFPEPRPLPSRVVARTSPRAVVDGIYAEVVPEVGEVFDGTGGYLHVGGTFRFRGPDEATVRCDVRRTIDCYRLTTTPAR</sequence>
<reference evidence="7" key="1">
    <citation type="submission" date="2016-06" db="EMBL/GenBank/DDBJ databases">
        <authorList>
            <person name="Varghese N."/>
            <person name="Submissions Spin"/>
        </authorList>
    </citation>
    <scope>NUCLEOTIDE SEQUENCE [LARGE SCALE GENOMIC DNA]</scope>
    <source>
        <strain evidence="7">DSM 43817</strain>
    </source>
</reference>
<keyword evidence="2 4" id="KW-0547">Nucleotide-binding</keyword>